<reference evidence="2 4" key="1">
    <citation type="submission" date="2012-11" db="EMBL/GenBank/DDBJ databases">
        <title>Whole genome sequence of Acetobacter indonesiensis 5H-1.</title>
        <authorList>
            <person name="Azuma Y."/>
            <person name="Higashiura N."/>
            <person name="Hirakawa H."/>
            <person name="Matsushita K."/>
        </authorList>
    </citation>
    <scope>NUCLEOTIDE SEQUENCE [LARGE SCALE GENOMIC DNA]</scope>
    <source>
        <strain evidence="2 4">5H-1</strain>
    </source>
</reference>
<dbReference type="Proteomes" id="UP000032673">
    <property type="component" value="Unassembled WGS sequence"/>
</dbReference>
<dbReference type="NCBIfam" id="TIGR04415">
    <property type="entry name" value="O_hepto_targRPT"/>
    <property type="match status" value="2"/>
</dbReference>
<dbReference type="Gene3D" id="2.160.20.20">
    <property type="match status" value="1"/>
</dbReference>
<name>A0A6N3T4M3_9PROT</name>
<proteinExistence type="predicted"/>
<dbReference type="InterPro" id="IPR036844">
    <property type="entry name" value="Hint_dom_sf"/>
</dbReference>
<dbReference type="EMBL" id="BAMW01000050">
    <property type="protein sequence ID" value="GAN64059.1"/>
    <property type="molecule type" value="Genomic_DNA"/>
</dbReference>
<dbReference type="InterPro" id="IPR028992">
    <property type="entry name" value="Hedgehog/Intein_dom"/>
</dbReference>
<evidence type="ECO:0000313" key="3">
    <source>
        <dbReference type="EMBL" id="GEN03803.1"/>
    </source>
</evidence>
<comment type="caution">
    <text evidence="3">The sequence shown here is derived from an EMBL/GenBank/DDBJ whole genome shotgun (WGS) entry which is preliminary data.</text>
</comment>
<gene>
    <name evidence="2" type="ORF">Abin_053_028</name>
    <name evidence="3" type="ORF">AIN02nite_18280</name>
</gene>
<evidence type="ECO:0000313" key="2">
    <source>
        <dbReference type="EMBL" id="GAN64059.1"/>
    </source>
</evidence>
<dbReference type="SMART" id="SM00306">
    <property type="entry name" value="HintN"/>
    <property type="match status" value="1"/>
</dbReference>
<accession>A0A6N3T4M3</accession>
<reference evidence="3 5" key="2">
    <citation type="submission" date="2019-07" db="EMBL/GenBank/DDBJ databases">
        <title>Whole genome shotgun sequence of Acetobacter indonesiensis NBRC 16471.</title>
        <authorList>
            <person name="Hosoyama A."/>
            <person name="Uohara A."/>
            <person name="Ohji S."/>
            <person name="Ichikawa N."/>
        </authorList>
    </citation>
    <scope>NUCLEOTIDE SEQUENCE [LARGE SCALE GENOMIC DNA]</scope>
    <source>
        <strain evidence="3 5">NBRC 16471</strain>
    </source>
</reference>
<keyword evidence="4" id="KW-1185">Reference proteome</keyword>
<dbReference type="InterPro" id="IPR003587">
    <property type="entry name" value="Hint_dom_N"/>
</dbReference>
<evidence type="ECO:0000313" key="5">
    <source>
        <dbReference type="Proteomes" id="UP000321104"/>
    </source>
</evidence>
<dbReference type="EMBL" id="BJXQ01000009">
    <property type="protein sequence ID" value="GEN03803.1"/>
    <property type="molecule type" value="Genomic_DNA"/>
</dbReference>
<dbReference type="AlphaFoldDB" id="A0A6N3T4M3"/>
<dbReference type="InterPro" id="IPR012332">
    <property type="entry name" value="Autotransporter_pectin_lyase_C"/>
</dbReference>
<evidence type="ECO:0000259" key="1">
    <source>
        <dbReference type="SMART" id="SM00306"/>
    </source>
</evidence>
<evidence type="ECO:0000313" key="4">
    <source>
        <dbReference type="Proteomes" id="UP000032673"/>
    </source>
</evidence>
<dbReference type="Proteomes" id="UP000321104">
    <property type="component" value="Unassembled WGS sequence"/>
</dbReference>
<dbReference type="SUPFAM" id="SSF51294">
    <property type="entry name" value="Hedgehog/intein (Hint) domain"/>
    <property type="match status" value="1"/>
</dbReference>
<protein>
    <submittedName>
        <fullName evidence="2">Outer membrane protein</fullName>
    </submittedName>
</protein>
<dbReference type="RefSeq" id="WP_084593613.1">
    <property type="nucleotide sequence ID" value="NZ_BAMW01000050.1"/>
</dbReference>
<dbReference type="Pfam" id="PF13403">
    <property type="entry name" value="Hint_2"/>
    <property type="match status" value="1"/>
</dbReference>
<sequence length="892" mass="91860">MSSVTNGILYVDDYVTTGNGTIPTGNFYGAKYSSVVIQGGGTYTGPITIASGGKVTINTNGLLSGGATLNGGTIFSYASNGTFFSWGSSGGSLVLASGAVDTNENPKAGSASIFIQSGATLSSSTLQSGNSIVVNGGGTLSNTTINAGATAIFSSGANESGVTLNGGTISAYNSPPYFQWGSSGGKLILKSGAVDTGESPQQGAASVIVESGASLLRGTFVSGNLITVNNGGVVSNITLNDFGTLYVQSGGLADLTTVASNGQVGLVGSATNTTINRTGLLEIVSGGVATNTTVVSGQVVVDGGGTLNSAAVTGASINGNGSSVPSVLVSSGATMSNVTVGDWAQLQVSAGGSAINTIINSRGGLGLQGSATGTTINSSGVLDIASGGSADDNTITAGGEIYVASNATLGNTNVGSAGIVSVESGGNISGTITLQAGGSATIWNNAGGSVVLPSDANHGLTISGLENGGIVNTIINGFSGNALGDSDSIDLAGVSANGVSYAYPSDDQVVITLSNNTTITLNIPGVKNTGFVLADDGSGGSLAEVCFLSGSMIETLEGDIAVEDLRKGDKIISYNQNVAKTVTVSWVGKAHTVVRTRQRTDEAGYPVRIRKDSIADGVPYKDLLVTAEHSLFLNGRFIPARMLINGNSILYDTSISAYDYYHVETEQHSVIRANGTLTESYLDTGNRRTFTQEGPVIALYGTNHSWENDAAAPLCVERNFVEPIYRKLETRSIELFGQAQNGFEAQITDDSGLHLVTDKTHLVRAVRHEDGKYSFMLPPHTEYVHIVSRTSRPSDIIGPFVDDRRELGVEIGDITFMTGKEKHDIVEHLKSKPPHGWYARTTQNRSAWTNGSAKLHIHDIVSNQMGLLTLTICSSGPYFVSEQTRFKEILSA</sequence>
<dbReference type="InterPro" id="IPR030930">
    <property type="entry name" value="AIDA"/>
</dbReference>
<feature type="domain" description="Hint" evidence="1">
    <location>
        <begin position="544"/>
        <end position="653"/>
    </location>
</feature>
<organism evidence="3 5">
    <name type="scientific">Acetobacter indonesiensis</name>
    <dbReference type="NCBI Taxonomy" id="104101"/>
    <lineage>
        <taxon>Bacteria</taxon>
        <taxon>Pseudomonadati</taxon>
        <taxon>Pseudomonadota</taxon>
        <taxon>Alphaproteobacteria</taxon>
        <taxon>Acetobacterales</taxon>
        <taxon>Acetobacteraceae</taxon>
        <taxon>Acetobacter</taxon>
    </lineage>
</organism>